<evidence type="ECO:0000256" key="10">
    <source>
        <dbReference type="RuleBase" id="RU003983"/>
    </source>
</evidence>
<proteinExistence type="inferred from homology"/>
<keyword evidence="8 10" id="KW-0482">Metalloprotease</keyword>
<comment type="cofactor">
    <cofactor evidence="10">
        <name>Zn(2+)</name>
        <dbReference type="ChEBI" id="CHEBI:29105"/>
    </cofactor>
    <text evidence="10">Binds 1 zinc ion per subunit.</text>
</comment>
<evidence type="ECO:0000256" key="6">
    <source>
        <dbReference type="ARBA" id="ARBA00022833"/>
    </source>
</evidence>
<comment type="caution">
    <text evidence="13">The sequence shown here is derived from an EMBL/GenBank/DDBJ whole genome shotgun (WGS) entry which is preliminary data.</text>
</comment>
<feature type="transmembrane region" description="Helical" evidence="11">
    <location>
        <begin position="220"/>
        <end position="240"/>
    </location>
</feature>
<protein>
    <submittedName>
        <fullName evidence="13">Zn-dependent protease</fullName>
    </submittedName>
</protein>
<name>M9M2M9_PAEPP</name>
<keyword evidence="14" id="KW-1185">Reference proteome</keyword>
<evidence type="ECO:0000256" key="5">
    <source>
        <dbReference type="ARBA" id="ARBA00022801"/>
    </source>
</evidence>
<dbReference type="Proteomes" id="UP000029453">
    <property type="component" value="Unassembled WGS sequence"/>
</dbReference>
<reference evidence="13 14" key="1">
    <citation type="submission" date="2012-10" db="EMBL/GenBank/DDBJ databases">
        <title>Draft Genome Sequence of Paenibacillus popilliae ATCC 14706T.</title>
        <authorList>
            <person name="Iiyama K."/>
            <person name="Mori K."/>
            <person name="Mon H."/>
            <person name="Chieda Y."/>
            <person name="Lee J.M."/>
            <person name="Kusakabe T."/>
            <person name="Tashiro K."/>
            <person name="Asano S."/>
            <person name="Yasunaga-Aoki C."/>
            <person name="Shimizu S."/>
        </authorList>
    </citation>
    <scope>NUCLEOTIDE SEQUENCE [LARGE SCALE GENOMIC DNA]</scope>
    <source>
        <strain evidence="13 14">ATCC 14706</strain>
    </source>
</reference>
<keyword evidence="4" id="KW-0479">Metal-binding</keyword>
<evidence type="ECO:0000256" key="4">
    <source>
        <dbReference type="ARBA" id="ARBA00022723"/>
    </source>
</evidence>
<feature type="transmembrane region" description="Helical" evidence="11">
    <location>
        <begin position="30"/>
        <end position="50"/>
    </location>
</feature>
<keyword evidence="3 11" id="KW-0812">Transmembrane</keyword>
<feature type="transmembrane region" description="Helical" evidence="11">
    <location>
        <begin position="79"/>
        <end position="99"/>
    </location>
</feature>
<evidence type="ECO:0000259" key="12">
    <source>
        <dbReference type="Pfam" id="PF01435"/>
    </source>
</evidence>
<dbReference type="PANTHER" id="PTHR43221:SF2">
    <property type="entry name" value="PROTEASE HTPX HOMOLOG"/>
    <property type="match status" value="1"/>
</dbReference>
<feature type="transmembrane region" description="Helical" evidence="11">
    <location>
        <begin position="252"/>
        <end position="274"/>
    </location>
</feature>
<evidence type="ECO:0000256" key="2">
    <source>
        <dbReference type="ARBA" id="ARBA00022670"/>
    </source>
</evidence>
<accession>M9M2M9</accession>
<dbReference type="Gene3D" id="3.30.2010.10">
    <property type="entry name" value="Metalloproteases ('zincins'), catalytic domain"/>
    <property type="match status" value="1"/>
</dbReference>
<evidence type="ECO:0000256" key="1">
    <source>
        <dbReference type="ARBA" id="ARBA00022475"/>
    </source>
</evidence>
<dbReference type="InterPro" id="IPR001915">
    <property type="entry name" value="Peptidase_M48"/>
</dbReference>
<dbReference type="EMBL" id="BALG01000031">
    <property type="protein sequence ID" value="GAC41418.1"/>
    <property type="molecule type" value="Genomic_DNA"/>
</dbReference>
<evidence type="ECO:0000313" key="13">
    <source>
        <dbReference type="EMBL" id="GAC41418.1"/>
    </source>
</evidence>
<dbReference type="CDD" id="cd07345">
    <property type="entry name" value="M48A_Ste24p-like"/>
    <property type="match status" value="1"/>
</dbReference>
<keyword evidence="2 10" id="KW-0645">Protease</keyword>
<keyword evidence="9 11" id="KW-0472">Membrane</keyword>
<keyword evidence="6 10" id="KW-0862">Zinc</keyword>
<evidence type="ECO:0000256" key="3">
    <source>
        <dbReference type="ARBA" id="ARBA00022692"/>
    </source>
</evidence>
<keyword evidence="1" id="KW-1003">Cell membrane</keyword>
<organism evidence="13 14">
    <name type="scientific">Paenibacillus popilliae ATCC 14706</name>
    <dbReference type="NCBI Taxonomy" id="1212764"/>
    <lineage>
        <taxon>Bacteria</taxon>
        <taxon>Bacillati</taxon>
        <taxon>Bacillota</taxon>
        <taxon>Bacilli</taxon>
        <taxon>Bacillales</taxon>
        <taxon>Paenibacillaceae</taxon>
        <taxon>Paenibacillus</taxon>
    </lineage>
</organism>
<evidence type="ECO:0000256" key="9">
    <source>
        <dbReference type="ARBA" id="ARBA00023136"/>
    </source>
</evidence>
<dbReference type="Pfam" id="PF01435">
    <property type="entry name" value="Peptidase_M48"/>
    <property type="match status" value="1"/>
</dbReference>
<dbReference type="PANTHER" id="PTHR43221">
    <property type="entry name" value="PROTEASE HTPX"/>
    <property type="match status" value="1"/>
</dbReference>
<sequence>MVSIAGSIVIAVGILLIVEQFHHPIAIRVISSKFICFIFYWLTAVALYVYNQFIYYEIYKQIQQLEATKREALLMSIKYIIYITIVPVVVKLIYLTPFIQQLEQQGELMKFVIWGSILFGASIFSPYLIKIIFNAIPLQDEQLRRELMNEIHRHQLKGVKIYQIPTSKFKYANAAASGILAKKIFILDYLMKHLTVEEVKCVLAHEIGHIKKFHLEIKTACYLLSCIVFLFSLSQLNRLMHWLSTQPINAEYAYLGLILAITVFIPLMLLLLYVNRLISRMLELQADCYAIRSGINVEVYISMLNKLMELSHAQKEPNKLSSAFQTHPSFQKSIETVRQCAYQDGL</sequence>
<dbReference type="AlphaFoldDB" id="M9M2M9"/>
<dbReference type="GO" id="GO:0006508">
    <property type="term" value="P:proteolysis"/>
    <property type="evidence" value="ECO:0007669"/>
    <property type="project" value="UniProtKB-KW"/>
</dbReference>
<dbReference type="GO" id="GO:0046872">
    <property type="term" value="F:metal ion binding"/>
    <property type="evidence" value="ECO:0007669"/>
    <property type="project" value="UniProtKB-KW"/>
</dbReference>
<dbReference type="GO" id="GO:0004222">
    <property type="term" value="F:metalloendopeptidase activity"/>
    <property type="evidence" value="ECO:0007669"/>
    <property type="project" value="InterPro"/>
</dbReference>
<dbReference type="InterPro" id="IPR050083">
    <property type="entry name" value="HtpX_protease"/>
</dbReference>
<evidence type="ECO:0000313" key="14">
    <source>
        <dbReference type="Proteomes" id="UP000029453"/>
    </source>
</evidence>
<feature type="transmembrane region" description="Helical" evidence="11">
    <location>
        <begin position="111"/>
        <end position="129"/>
    </location>
</feature>
<keyword evidence="7 11" id="KW-1133">Transmembrane helix</keyword>
<evidence type="ECO:0000256" key="8">
    <source>
        <dbReference type="ARBA" id="ARBA00023049"/>
    </source>
</evidence>
<feature type="domain" description="Peptidase M48" evidence="12">
    <location>
        <begin position="137"/>
        <end position="339"/>
    </location>
</feature>
<comment type="similarity">
    <text evidence="10">Belongs to the peptidase M48 family.</text>
</comment>
<gene>
    <name evidence="13" type="ORF">PPOP_0768</name>
</gene>
<evidence type="ECO:0000256" key="7">
    <source>
        <dbReference type="ARBA" id="ARBA00022989"/>
    </source>
</evidence>
<keyword evidence="5 10" id="KW-0378">Hydrolase</keyword>
<evidence type="ECO:0000256" key="11">
    <source>
        <dbReference type="SAM" id="Phobius"/>
    </source>
</evidence>